<dbReference type="Proteomes" id="UP000286287">
    <property type="component" value="Unassembled WGS sequence"/>
</dbReference>
<dbReference type="AlphaFoldDB" id="A0A418V5E9"/>
<gene>
    <name evidence="5" type="ORF">D3875_06765</name>
</gene>
<dbReference type="OrthoDB" id="9786288at2"/>
<name>A0A418V5E9_9DEIO</name>
<evidence type="ECO:0000313" key="5">
    <source>
        <dbReference type="EMBL" id="RJF71320.1"/>
    </source>
</evidence>
<comment type="caution">
    <text evidence="5">The sequence shown here is derived from an EMBL/GenBank/DDBJ whole genome shotgun (WGS) entry which is preliminary data.</text>
</comment>
<feature type="domain" description="Chalcone/stilbene synthase N-terminal" evidence="3">
    <location>
        <begin position="3"/>
        <end position="107"/>
    </location>
</feature>
<sequence length="249" mass="26084">MSAEEIDAVVVVTTSGFVTPSLAVAVALDLNLNPEAAQVPLVGYGCAGGVLGLARAAELVNAGYRNVLLVNVELCTLNALHGDDTKSNVVAIALFSDGASAAVISRDGPGPRVLHHHNTLLHDTENIMGWNTTDDGLQVIFDVAVPDVVLAHLPGSLERAFQTFGVTPDEIQHFLPHPGGVKVLNAINEVIAPHQVAPESWETLRTKGNMSSVSVMAVLHDAIENGKHGLSLLTAMGPGFNIGHLLVKL</sequence>
<evidence type="ECO:0000259" key="4">
    <source>
        <dbReference type="Pfam" id="PF08541"/>
    </source>
</evidence>
<dbReference type="EMBL" id="QYUJ01000014">
    <property type="protein sequence ID" value="RJF71320.1"/>
    <property type="molecule type" value="Genomic_DNA"/>
</dbReference>
<organism evidence="5 6">
    <name type="scientific">Deinococcus cavernae</name>
    <dbReference type="NCBI Taxonomy" id="2320857"/>
    <lineage>
        <taxon>Bacteria</taxon>
        <taxon>Thermotogati</taxon>
        <taxon>Deinococcota</taxon>
        <taxon>Deinococci</taxon>
        <taxon>Deinococcales</taxon>
        <taxon>Deinococcaceae</taxon>
        <taxon>Deinococcus</taxon>
    </lineage>
</organism>
<dbReference type="PANTHER" id="PTHR11877">
    <property type="entry name" value="HYDROXYMETHYLGLUTARYL-COA SYNTHASE"/>
    <property type="match status" value="1"/>
</dbReference>
<dbReference type="PANTHER" id="PTHR11877:SF99">
    <property type="entry name" value="1,3,6,8-TETRAHYDROXYNAPHTHALENE SYNTHASE"/>
    <property type="match status" value="1"/>
</dbReference>
<dbReference type="InterPro" id="IPR016039">
    <property type="entry name" value="Thiolase-like"/>
</dbReference>
<evidence type="ECO:0000259" key="3">
    <source>
        <dbReference type="Pfam" id="PF00195"/>
    </source>
</evidence>
<dbReference type="Pfam" id="PF08541">
    <property type="entry name" value="ACP_syn_III_C"/>
    <property type="match status" value="1"/>
</dbReference>
<evidence type="ECO:0000256" key="1">
    <source>
        <dbReference type="ARBA" id="ARBA00022679"/>
    </source>
</evidence>
<dbReference type="Gene3D" id="3.40.47.10">
    <property type="match status" value="1"/>
</dbReference>
<dbReference type="GO" id="GO:0030639">
    <property type="term" value="P:polyketide biosynthetic process"/>
    <property type="evidence" value="ECO:0007669"/>
    <property type="project" value="TreeGrafter"/>
</dbReference>
<dbReference type="Pfam" id="PF00195">
    <property type="entry name" value="Chal_sti_synt_N"/>
    <property type="match status" value="1"/>
</dbReference>
<evidence type="ECO:0000313" key="6">
    <source>
        <dbReference type="Proteomes" id="UP000286287"/>
    </source>
</evidence>
<dbReference type="SUPFAM" id="SSF53901">
    <property type="entry name" value="Thiolase-like"/>
    <property type="match status" value="1"/>
</dbReference>
<keyword evidence="1" id="KW-0808">Transferase</keyword>
<keyword evidence="6" id="KW-1185">Reference proteome</keyword>
<dbReference type="InterPro" id="IPR013747">
    <property type="entry name" value="ACP_syn_III_C"/>
</dbReference>
<evidence type="ECO:0000256" key="2">
    <source>
        <dbReference type="ARBA" id="ARBA00023315"/>
    </source>
</evidence>
<proteinExistence type="predicted"/>
<protein>
    <submittedName>
        <fullName evidence="5">Chalcone synthase</fullName>
    </submittedName>
</protein>
<dbReference type="InterPro" id="IPR001099">
    <property type="entry name" value="Chalcone/stilbene_synt_N"/>
</dbReference>
<feature type="domain" description="Beta-ketoacyl-[acyl-carrier-protein] synthase III C-terminal" evidence="4">
    <location>
        <begin position="164"/>
        <end position="248"/>
    </location>
</feature>
<dbReference type="GO" id="GO:0016747">
    <property type="term" value="F:acyltransferase activity, transferring groups other than amino-acyl groups"/>
    <property type="evidence" value="ECO:0007669"/>
    <property type="project" value="InterPro"/>
</dbReference>
<reference evidence="5 6" key="1">
    <citation type="submission" date="2018-09" db="EMBL/GenBank/DDBJ databases">
        <authorList>
            <person name="Zhu H."/>
        </authorList>
    </citation>
    <scope>NUCLEOTIDE SEQUENCE [LARGE SCALE GENOMIC DNA]</scope>
    <source>
        <strain evidence="5 6">K2S05-167</strain>
    </source>
</reference>
<accession>A0A418V5E9</accession>
<keyword evidence="2" id="KW-0012">Acyltransferase</keyword>
<dbReference type="InterPro" id="IPR011141">
    <property type="entry name" value="Polyketide_synthase_type-III"/>
</dbReference>